<evidence type="ECO:0000313" key="2">
    <source>
        <dbReference type="Proteomes" id="UP000644282"/>
    </source>
</evidence>
<dbReference type="AlphaFoldDB" id="A0AA40WFR7"/>
<evidence type="ECO:0000313" key="1">
    <source>
        <dbReference type="EMBL" id="MBE8432536.1"/>
    </source>
</evidence>
<dbReference type="EMBL" id="JADDXF010000767">
    <property type="protein sequence ID" value="MBE8432536.1"/>
    <property type="molecule type" value="Genomic_DNA"/>
</dbReference>
<dbReference type="RefSeq" id="WP_193826161.1">
    <property type="nucleotide sequence ID" value="NZ_JADDXF010000767.1"/>
</dbReference>
<feature type="non-terminal residue" evidence="1">
    <location>
        <position position="1"/>
    </location>
</feature>
<reference evidence="1" key="1">
    <citation type="submission" date="2020-10" db="EMBL/GenBank/DDBJ databases">
        <title>New Zealand Leptospira genomics.</title>
        <authorList>
            <person name="Wilkinson D.A."/>
            <person name="Nisa S."/>
            <person name="Moinet M."/>
            <person name="Benschop J."/>
        </authorList>
    </citation>
    <scope>NUCLEOTIDE SEQUENCE</scope>
    <source>
        <strain evidence="1">ESR8</strain>
    </source>
</reference>
<organism evidence="1 2">
    <name type="scientific">Leptospira interrogans serovar Pomona</name>
    <dbReference type="NCBI Taxonomy" id="44276"/>
    <lineage>
        <taxon>Bacteria</taxon>
        <taxon>Pseudomonadati</taxon>
        <taxon>Spirochaetota</taxon>
        <taxon>Spirochaetia</taxon>
        <taxon>Leptospirales</taxon>
        <taxon>Leptospiraceae</taxon>
        <taxon>Leptospira</taxon>
    </lineage>
</organism>
<comment type="caution">
    <text evidence="1">The sequence shown here is derived from an EMBL/GenBank/DDBJ whole genome shotgun (WGS) entry which is preliminary data.</text>
</comment>
<accession>A0AA40WFR7</accession>
<name>A0AA40WFR7_LEPIR</name>
<dbReference type="Proteomes" id="UP000644282">
    <property type="component" value="Unassembled WGS sequence"/>
</dbReference>
<sequence>VAGVIVQSEDANFFNHYMLLKGVGVLVHMGYPLQTGLKNLIVVVKDKGHELAESKDIFFFQDPNKIHVKDKSGFPLYNYNCIEDRTFLDIVGLFYRKPYNKWEFAPYRRCVISQSSALGLNADFLDTYWLWWWILNKNYMKKNV</sequence>
<gene>
    <name evidence="1" type="ORF">IQB77_22915</name>
</gene>
<proteinExistence type="predicted"/>
<protein>
    <submittedName>
        <fullName evidence="1">Uncharacterized protein</fullName>
    </submittedName>
</protein>